<evidence type="ECO:0000313" key="4">
    <source>
        <dbReference type="WBParaSite" id="HNAJ_0001002101-mRNA-1"/>
    </source>
</evidence>
<feature type="transmembrane region" description="Helical" evidence="1">
    <location>
        <begin position="37"/>
        <end position="58"/>
    </location>
</feature>
<reference evidence="2 3" key="2">
    <citation type="submission" date="2018-11" db="EMBL/GenBank/DDBJ databases">
        <authorList>
            <consortium name="Pathogen Informatics"/>
        </authorList>
    </citation>
    <scope>NUCLEOTIDE SEQUENCE [LARGE SCALE GENOMIC DNA]</scope>
</reference>
<sequence length="82" mass="9222">MSSKTNEIQKEQADSYCRFLPKVAYIWPSPSDSSTGLYEALATIGGLAVFIHAFGLLLKSTPTRNSCIKQHLRRTVDSRYVR</sequence>
<organism evidence="4">
    <name type="scientific">Rodentolepis nana</name>
    <name type="common">Dwarf tapeworm</name>
    <name type="synonym">Hymenolepis nana</name>
    <dbReference type="NCBI Taxonomy" id="102285"/>
    <lineage>
        <taxon>Eukaryota</taxon>
        <taxon>Metazoa</taxon>
        <taxon>Spiralia</taxon>
        <taxon>Lophotrochozoa</taxon>
        <taxon>Platyhelminthes</taxon>
        <taxon>Cestoda</taxon>
        <taxon>Eucestoda</taxon>
        <taxon>Cyclophyllidea</taxon>
        <taxon>Hymenolepididae</taxon>
        <taxon>Rodentolepis</taxon>
    </lineage>
</organism>
<protein>
    <submittedName>
        <fullName evidence="4">Dolichyl-diphosphooligosaccharide--protein glycosyltransferase subunit DAD1</fullName>
    </submittedName>
</protein>
<dbReference type="EMBL" id="UZAE01012846">
    <property type="protein sequence ID" value="VDO06984.1"/>
    <property type="molecule type" value="Genomic_DNA"/>
</dbReference>
<gene>
    <name evidence="2" type="ORF">HNAJ_LOCUS10016</name>
</gene>
<keyword evidence="1" id="KW-0812">Transmembrane</keyword>
<dbReference type="WBParaSite" id="HNAJ_0001002101-mRNA-1">
    <property type="protein sequence ID" value="HNAJ_0001002101-mRNA-1"/>
    <property type="gene ID" value="HNAJ_0001002101"/>
</dbReference>
<evidence type="ECO:0000256" key="1">
    <source>
        <dbReference type="SAM" id="Phobius"/>
    </source>
</evidence>
<dbReference type="Proteomes" id="UP000278807">
    <property type="component" value="Unassembled WGS sequence"/>
</dbReference>
<keyword evidence="1" id="KW-0472">Membrane</keyword>
<keyword evidence="1" id="KW-1133">Transmembrane helix</keyword>
<accession>A0A0R3TR30</accession>
<keyword evidence="3" id="KW-1185">Reference proteome</keyword>
<reference evidence="4" key="1">
    <citation type="submission" date="2017-02" db="UniProtKB">
        <authorList>
            <consortium name="WormBaseParasite"/>
        </authorList>
    </citation>
    <scope>IDENTIFICATION</scope>
</reference>
<evidence type="ECO:0000313" key="2">
    <source>
        <dbReference type="EMBL" id="VDO06984.1"/>
    </source>
</evidence>
<evidence type="ECO:0000313" key="3">
    <source>
        <dbReference type="Proteomes" id="UP000278807"/>
    </source>
</evidence>
<dbReference type="AlphaFoldDB" id="A0A0R3TR30"/>
<proteinExistence type="predicted"/>
<name>A0A0R3TR30_RODNA</name>